<protein>
    <submittedName>
        <fullName evidence="7">Transcriptional regulator, GntR family</fullName>
    </submittedName>
</protein>
<evidence type="ECO:0000259" key="6">
    <source>
        <dbReference type="PROSITE" id="PS50949"/>
    </source>
</evidence>
<dbReference type="InterPro" id="IPR036390">
    <property type="entry name" value="WH_DNA-bd_sf"/>
</dbReference>
<dbReference type="InterPro" id="IPR015421">
    <property type="entry name" value="PyrdxlP-dep_Trfase_major"/>
</dbReference>
<keyword evidence="8" id="KW-1185">Reference proteome</keyword>
<sequence length="458" mass="51007">MQISKIEQVVRSIETAIQTGALQPGSRLPSVRAAAEQYDVAKNTIVEAYARLAALQSIYSRQGSGFFVSDRQKHISVNEEAVTQASDIVSLLRAQLKQDFDIRPGDGRPPLSWMQDTLPKRVDTSLLISMETDQSGYGSPLGNTRLRELIARRFANQGTSISPSQIVTTFGANHALDLIIRRYLSEGQTVLVDAPGYYPLFAKLKLAKVNAIGIPRGPTGPDLNALESLAHRYKPRLFFTQSTAHNPTGTSFDLQTAHNALQLAVQHNFMIVDDDPFIDLHGHGVSGTRLWELDGFRKVIFVGSHSKLLSASFRSGHIVASPDLISDLTELKMITAVNSSRLSEMLIAQMIESSRYDRHLKKLGRRLEDARAACMKAIEQLDLTPFSKNPNGFYTLVELPEDANIQRIQSLATKRRIFVAQGQWFFPSGSTAHKNSLRINFSRSADKRFFNYLHELVT</sequence>
<reference evidence="7 8" key="1">
    <citation type="submission" date="2017-09" db="EMBL/GenBank/DDBJ databases">
        <authorList>
            <person name="Ehlers B."/>
            <person name="Leendertz F.H."/>
        </authorList>
    </citation>
    <scope>NUCLEOTIDE SEQUENCE [LARGE SCALE GENOMIC DNA]</scope>
    <source>
        <strain evidence="7 8">DSM 18289</strain>
    </source>
</reference>
<dbReference type="PANTHER" id="PTHR46577:SF2">
    <property type="entry name" value="TRANSCRIPTIONAL REGULATORY PROTEIN"/>
    <property type="match status" value="1"/>
</dbReference>
<keyword evidence="2" id="KW-0663">Pyridoxal phosphate</keyword>
<dbReference type="Proteomes" id="UP000219439">
    <property type="component" value="Unassembled WGS sequence"/>
</dbReference>
<dbReference type="InterPro" id="IPR015424">
    <property type="entry name" value="PyrdxlP-dep_Trfase"/>
</dbReference>
<gene>
    <name evidence="7" type="ORF">SAMN06265368_1958</name>
</gene>
<evidence type="ECO:0000313" key="8">
    <source>
        <dbReference type="Proteomes" id="UP000219439"/>
    </source>
</evidence>
<dbReference type="InterPro" id="IPR004839">
    <property type="entry name" value="Aminotransferase_I/II_large"/>
</dbReference>
<dbReference type="GO" id="GO:0030170">
    <property type="term" value="F:pyridoxal phosphate binding"/>
    <property type="evidence" value="ECO:0007669"/>
    <property type="project" value="InterPro"/>
</dbReference>
<proteinExistence type="inferred from homology"/>
<keyword evidence="3" id="KW-0805">Transcription regulation</keyword>
<dbReference type="Pfam" id="PF00155">
    <property type="entry name" value="Aminotran_1_2"/>
    <property type="match status" value="1"/>
</dbReference>
<evidence type="ECO:0000256" key="1">
    <source>
        <dbReference type="ARBA" id="ARBA00005384"/>
    </source>
</evidence>
<evidence type="ECO:0000256" key="4">
    <source>
        <dbReference type="ARBA" id="ARBA00023125"/>
    </source>
</evidence>
<dbReference type="CDD" id="cd07377">
    <property type="entry name" value="WHTH_GntR"/>
    <property type="match status" value="1"/>
</dbReference>
<dbReference type="PANTHER" id="PTHR46577">
    <property type="entry name" value="HTH-TYPE TRANSCRIPTIONAL REGULATORY PROTEIN GABR"/>
    <property type="match status" value="1"/>
</dbReference>
<dbReference type="SUPFAM" id="SSF53383">
    <property type="entry name" value="PLP-dependent transferases"/>
    <property type="match status" value="1"/>
</dbReference>
<evidence type="ECO:0000256" key="5">
    <source>
        <dbReference type="ARBA" id="ARBA00023163"/>
    </source>
</evidence>
<dbReference type="GO" id="GO:0003700">
    <property type="term" value="F:DNA-binding transcription factor activity"/>
    <property type="evidence" value="ECO:0007669"/>
    <property type="project" value="InterPro"/>
</dbReference>
<comment type="similarity">
    <text evidence="1">In the C-terminal section; belongs to the class-I pyridoxal-phosphate-dependent aminotransferase family.</text>
</comment>
<dbReference type="InterPro" id="IPR051446">
    <property type="entry name" value="HTH_trans_reg/aminotransferase"/>
</dbReference>
<name>A0A285NMU7_9HYPH</name>
<evidence type="ECO:0000256" key="2">
    <source>
        <dbReference type="ARBA" id="ARBA00022898"/>
    </source>
</evidence>
<dbReference type="AlphaFoldDB" id="A0A285NMU7"/>
<dbReference type="CDD" id="cd00609">
    <property type="entry name" value="AAT_like"/>
    <property type="match status" value="1"/>
</dbReference>
<accession>A0A285NMU7</accession>
<dbReference type="EMBL" id="OBEL01000001">
    <property type="protein sequence ID" value="SNZ09186.1"/>
    <property type="molecule type" value="Genomic_DNA"/>
</dbReference>
<dbReference type="Gene3D" id="1.10.10.10">
    <property type="entry name" value="Winged helix-like DNA-binding domain superfamily/Winged helix DNA-binding domain"/>
    <property type="match status" value="1"/>
</dbReference>
<dbReference type="PROSITE" id="PS50949">
    <property type="entry name" value="HTH_GNTR"/>
    <property type="match status" value="1"/>
</dbReference>
<keyword evidence="5" id="KW-0804">Transcription</keyword>
<dbReference type="Gene3D" id="3.40.640.10">
    <property type="entry name" value="Type I PLP-dependent aspartate aminotransferase-like (Major domain)"/>
    <property type="match status" value="1"/>
</dbReference>
<dbReference type="InterPro" id="IPR036388">
    <property type="entry name" value="WH-like_DNA-bd_sf"/>
</dbReference>
<organism evidence="7 8">
    <name type="scientific">Cohaesibacter gelatinilyticus</name>
    <dbReference type="NCBI Taxonomy" id="372072"/>
    <lineage>
        <taxon>Bacteria</taxon>
        <taxon>Pseudomonadati</taxon>
        <taxon>Pseudomonadota</taxon>
        <taxon>Alphaproteobacteria</taxon>
        <taxon>Hyphomicrobiales</taxon>
        <taxon>Cohaesibacteraceae</taxon>
    </lineage>
</organism>
<dbReference type="RefSeq" id="WP_170956011.1">
    <property type="nucleotide sequence ID" value="NZ_OBEL01000001.1"/>
</dbReference>
<feature type="domain" description="HTH gntR-type" evidence="6">
    <location>
        <begin position="3"/>
        <end position="71"/>
    </location>
</feature>
<evidence type="ECO:0000256" key="3">
    <source>
        <dbReference type="ARBA" id="ARBA00023015"/>
    </source>
</evidence>
<evidence type="ECO:0000313" key="7">
    <source>
        <dbReference type="EMBL" id="SNZ09186.1"/>
    </source>
</evidence>
<keyword evidence="4" id="KW-0238">DNA-binding</keyword>
<dbReference type="Pfam" id="PF00392">
    <property type="entry name" value="GntR"/>
    <property type="match status" value="1"/>
</dbReference>
<dbReference type="SMART" id="SM00345">
    <property type="entry name" value="HTH_GNTR"/>
    <property type="match status" value="1"/>
</dbReference>
<dbReference type="InterPro" id="IPR000524">
    <property type="entry name" value="Tscrpt_reg_HTH_GntR"/>
</dbReference>
<dbReference type="SUPFAM" id="SSF46785">
    <property type="entry name" value="Winged helix' DNA-binding domain"/>
    <property type="match status" value="1"/>
</dbReference>
<dbReference type="GO" id="GO:0003677">
    <property type="term" value="F:DNA binding"/>
    <property type="evidence" value="ECO:0007669"/>
    <property type="project" value="UniProtKB-KW"/>
</dbReference>